<dbReference type="Gene3D" id="2.60.40.1180">
    <property type="entry name" value="Golgi alpha-mannosidase II"/>
    <property type="match status" value="1"/>
</dbReference>
<evidence type="ECO:0000256" key="2">
    <source>
        <dbReference type="ARBA" id="ARBA00023295"/>
    </source>
</evidence>
<dbReference type="EMBL" id="CAEZUR010000130">
    <property type="protein sequence ID" value="CAB4616413.1"/>
    <property type="molecule type" value="Genomic_DNA"/>
</dbReference>
<feature type="domain" description="Glycosyl hydrolase family 13 catalytic" evidence="3">
    <location>
        <begin position="145"/>
        <end position="534"/>
    </location>
</feature>
<name>A0A6J6HUY4_9ZZZZ</name>
<evidence type="ECO:0000313" key="4">
    <source>
        <dbReference type="EMBL" id="CAB4616413.1"/>
    </source>
</evidence>
<dbReference type="Gene3D" id="3.20.20.80">
    <property type="entry name" value="Glycosidases"/>
    <property type="match status" value="1"/>
</dbReference>
<dbReference type="Pfam" id="PF00128">
    <property type="entry name" value="Alpha-amylase"/>
    <property type="match status" value="1"/>
</dbReference>
<reference evidence="4" key="1">
    <citation type="submission" date="2020-05" db="EMBL/GenBank/DDBJ databases">
        <authorList>
            <person name="Chiriac C."/>
            <person name="Salcher M."/>
            <person name="Ghai R."/>
            <person name="Kavagutti S V."/>
        </authorList>
    </citation>
    <scope>NUCLEOTIDE SEQUENCE</scope>
</reference>
<dbReference type="InterPro" id="IPR017853">
    <property type="entry name" value="GH"/>
</dbReference>
<dbReference type="InterPro" id="IPR004185">
    <property type="entry name" value="Glyco_hydro_13_lg-like_dom"/>
</dbReference>
<dbReference type="SMART" id="SM00642">
    <property type="entry name" value="Aamy"/>
    <property type="match status" value="1"/>
</dbReference>
<evidence type="ECO:0000256" key="1">
    <source>
        <dbReference type="ARBA" id="ARBA00022801"/>
    </source>
</evidence>
<dbReference type="SUPFAM" id="SSF81296">
    <property type="entry name" value="E set domains"/>
    <property type="match status" value="1"/>
</dbReference>
<dbReference type="InterPro" id="IPR006047">
    <property type="entry name" value="GH13_cat_dom"/>
</dbReference>
<keyword evidence="2" id="KW-0326">Glycosidase</keyword>
<organism evidence="4">
    <name type="scientific">freshwater metagenome</name>
    <dbReference type="NCBI Taxonomy" id="449393"/>
    <lineage>
        <taxon>unclassified sequences</taxon>
        <taxon>metagenomes</taxon>
        <taxon>ecological metagenomes</taxon>
    </lineage>
</organism>
<evidence type="ECO:0000259" key="3">
    <source>
        <dbReference type="SMART" id="SM00642"/>
    </source>
</evidence>
<proteinExistence type="predicted"/>
<keyword evidence="1" id="KW-0378">Hydrolase</keyword>
<dbReference type="PANTHER" id="PTHR10357">
    <property type="entry name" value="ALPHA-AMYLASE FAMILY MEMBER"/>
    <property type="match status" value="1"/>
</dbReference>
<dbReference type="CDD" id="cd11338">
    <property type="entry name" value="AmyAc_CMD"/>
    <property type="match status" value="1"/>
</dbReference>
<dbReference type="InterPro" id="IPR014756">
    <property type="entry name" value="Ig_E-set"/>
</dbReference>
<dbReference type="CDD" id="cd02857">
    <property type="entry name" value="E_set_CDase_PDE_N"/>
    <property type="match status" value="1"/>
</dbReference>
<dbReference type="InterPro" id="IPR013780">
    <property type="entry name" value="Glyco_hydro_b"/>
</dbReference>
<dbReference type="GO" id="GO:0005975">
    <property type="term" value="P:carbohydrate metabolic process"/>
    <property type="evidence" value="ECO:0007669"/>
    <property type="project" value="InterPro"/>
</dbReference>
<dbReference type="InterPro" id="IPR013783">
    <property type="entry name" value="Ig-like_fold"/>
</dbReference>
<protein>
    <submittedName>
        <fullName evidence="4">Unannotated protein</fullName>
    </submittedName>
</protein>
<dbReference type="GO" id="GO:0004553">
    <property type="term" value="F:hydrolase activity, hydrolyzing O-glycosyl compounds"/>
    <property type="evidence" value="ECO:0007669"/>
    <property type="project" value="InterPro"/>
</dbReference>
<sequence length="626" mass="70521">MCKDYAMNKVPNLPLALQPHHDGSALYVPNQTPKLGEVVKLRIRINDAIGRVSEVRVRFSESGEAFPSEKAKVWKRNGRWTWYETTITIHNPKMNYRFLIRLASGQALWYNTQGLAVLNQPDVLDFRLNTFSSAPAWGKKSIMYQIFPDRFARSAKADQHKLPKWAIAKSWGDEVIGQGPGTSEQFFGGDLWGVIEHLDHLQALGVNLLYLTPIFPARSNHRYDATSFHKVDPLLGGDKAFAALIKEAHKRGIKVMGDLTSNHSGVGHEWFKAAYKKPKAAESDFYYFSDKNTKYESWFGVASLPKFNWNSKELRKRFIQGPKSVVARWLRKPFHMDGWRIDVANMTGRTRDEDMYLEVAQVIRKTMVRENPDTLMLGEYTGDAAYEVQGDGWQGAMTYSNFTKPVWRWFFNKNAKGDPGFIAGDGNLQADGVDLVTSYNQFIAGFPWHVRLHNMNPLDTHDIPRFKSFAIPGAQPVAAAMQFTFPGIPVIWSGDEFGLDGINGEQSRTPMPWNNERKHDQAMLPVYQQLTRIRKANSALNEGSMRFIYASAEAIVYAREDSKQTVLVCVTRGTDDAILIPKDAVPNLSQATNIHGGGEIVAEGTMLKLPGSALTANIWSLRSTRG</sequence>
<accession>A0A6J6HUY4</accession>
<dbReference type="Gene3D" id="2.60.40.10">
    <property type="entry name" value="Immunoglobulins"/>
    <property type="match status" value="1"/>
</dbReference>
<dbReference type="PANTHER" id="PTHR10357:SF210">
    <property type="entry name" value="MALTODEXTRIN GLUCOSIDASE"/>
    <property type="match status" value="1"/>
</dbReference>
<dbReference type="SUPFAM" id="SSF51445">
    <property type="entry name" value="(Trans)glycosidases"/>
    <property type="match status" value="1"/>
</dbReference>
<gene>
    <name evidence="4" type="ORF">UFOPK1843_01154</name>
</gene>
<dbReference type="AlphaFoldDB" id="A0A6J6HUY4"/>